<protein>
    <submittedName>
        <fullName evidence="1">Uncharacterized protein</fullName>
    </submittedName>
</protein>
<dbReference type="STRING" id="1335048.AKL17_3327"/>
<dbReference type="EMBL" id="CP012661">
    <property type="protein sequence ID" value="AMY70559.1"/>
    <property type="molecule type" value="Genomic_DNA"/>
</dbReference>
<dbReference type="Proteomes" id="UP000076128">
    <property type="component" value="Chromosome"/>
</dbReference>
<dbReference type="AlphaFoldDB" id="A0A165SSD1"/>
<dbReference type="RefSeq" id="WP_066815198.1">
    <property type="nucleotide sequence ID" value="NZ_CP012661.1"/>
</dbReference>
<reference evidence="1 2" key="1">
    <citation type="submission" date="2015-09" db="EMBL/GenBank/DDBJ databases">
        <title>Complete genome sequence of Defluviimonas alba cai42t isolated from an oilfield in Xinjiang.</title>
        <authorList>
            <person name="Geng S."/>
            <person name="Pan X."/>
            <person name="Wu X."/>
        </authorList>
    </citation>
    <scope>NUCLEOTIDE SEQUENCE [LARGE SCALE GENOMIC DNA]</scope>
    <source>
        <strain evidence="2">cai42</strain>
    </source>
</reference>
<sequence>MSDPFKNRNPSLNGPATDLIPVTPSDSIDLQVVAVALYVEGKGTVRFVSQAGQTRTVALLDGAILPVGVRRVLATGTSATGIHGFALV</sequence>
<dbReference type="KEGG" id="daa:AKL17_3327"/>
<evidence type="ECO:0000313" key="1">
    <source>
        <dbReference type="EMBL" id="AMY70559.1"/>
    </source>
</evidence>
<organism evidence="1 2">
    <name type="scientific">Frigidibacter mobilis</name>
    <dbReference type="NCBI Taxonomy" id="1335048"/>
    <lineage>
        <taxon>Bacteria</taxon>
        <taxon>Pseudomonadati</taxon>
        <taxon>Pseudomonadota</taxon>
        <taxon>Alphaproteobacteria</taxon>
        <taxon>Rhodobacterales</taxon>
        <taxon>Paracoccaceae</taxon>
        <taxon>Frigidibacter</taxon>
    </lineage>
</organism>
<name>A0A165SSD1_9RHOB</name>
<accession>A0A165SSD1</accession>
<proteinExistence type="predicted"/>
<keyword evidence="2" id="KW-1185">Reference proteome</keyword>
<evidence type="ECO:0000313" key="2">
    <source>
        <dbReference type="Proteomes" id="UP000076128"/>
    </source>
</evidence>
<gene>
    <name evidence="1" type="ORF">AKL17_3327</name>
</gene>
<dbReference type="OrthoDB" id="7916272at2"/>